<dbReference type="PANTHER" id="PTHR46518">
    <property type="entry name" value="COILED-COIL DOMAIN-CONTAINING PROTEIN 151"/>
    <property type="match status" value="1"/>
</dbReference>
<dbReference type="GO" id="GO:0097542">
    <property type="term" value="C:ciliary tip"/>
    <property type="evidence" value="ECO:0007669"/>
    <property type="project" value="TreeGrafter"/>
</dbReference>
<dbReference type="PANTHER" id="PTHR46518:SF1">
    <property type="entry name" value="OUTER DYNEIN ARM-DOCKING COMPLEX SUBUNIT 3"/>
    <property type="match status" value="1"/>
</dbReference>
<feature type="coiled-coil region" evidence="1">
    <location>
        <begin position="114"/>
        <end position="141"/>
    </location>
</feature>
<sequence length="559" mass="64815">MADPLVTENQDNKLTILNKKIIEIKKKIQLSEGQRKANFEECDAKKRESSDKILNLKKSIKLLQIKYCKEKNNEEAAEKVVQTSRESSVCVKKRGLEEAINRIDEDSIRLRKKLDLVKYESDKQQEKLAKLLNEYEELVNGRSHKIIEKKFEIPLKKKIISLENHLHRVSVMQMEADTVRKKYRSVRASLKSDAAFYVSSLKNLEENIKDQELEIQQLQSVKNEAIELRDLTRETLTKQEIDAMNKSKEHENVILDYRQRVEDRRLELERLERLIFPSMKIQQRDDDFDATEKIDPSNDNNCAGQSKNGMTNLEDAFIKLRIATGVTKTDDVLDRFLGQLATKEKLQKMRTTTEDEKMLLEKQRQKLNAEIEMLKFSETKNADENAEELLKFNKKTKNELQRQSNAEIKNDKTREILNDITKALKKFCNMFMFNGETDNCEKLSDELVADPQVLLKIVGEKINVTIDLMGGEEKYLDWIDDMAVDKLDIASIGSKTDTEKIIVTNDKPLFPRFPGAPTPAGQAVLSEDEDEVPTRSILKRQAQLLVDTKSRRKGFNFRR</sequence>
<feature type="coiled-coil region" evidence="1">
    <location>
        <begin position="343"/>
        <end position="403"/>
    </location>
</feature>
<accession>A0A835CVH9</accession>
<reference evidence="2 3" key="1">
    <citation type="submission" date="2020-08" db="EMBL/GenBank/DDBJ databases">
        <title>Aphidius gifuensis genome sequencing and assembly.</title>
        <authorList>
            <person name="Du Z."/>
        </authorList>
    </citation>
    <scope>NUCLEOTIDE SEQUENCE [LARGE SCALE GENOMIC DNA]</scope>
    <source>
        <strain evidence="2">YNYX2018</strain>
        <tissue evidence="2">Adults</tissue>
    </source>
</reference>
<feature type="coiled-coil region" evidence="1">
    <location>
        <begin position="194"/>
        <end position="228"/>
    </location>
</feature>
<gene>
    <name evidence="2" type="ORF">HCN44_005526</name>
</gene>
<dbReference type="OrthoDB" id="269804at2759"/>
<dbReference type="InterPro" id="IPR033192">
    <property type="entry name" value="ODAD3"/>
</dbReference>
<organism evidence="2 3">
    <name type="scientific">Aphidius gifuensis</name>
    <name type="common">Parasitoid wasp</name>
    <dbReference type="NCBI Taxonomy" id="684658"/>
    <lineage>
        <taxon>Eukaryota</taxon>
        <taxon>Metazoa</taxon>
        <taxon>Ecdysozoa</taxon>
        <taxon>Arthropoda</taxon>
        <taxon>Hexapoda</taxon>
        <taxon>Insecta</taxon>
        <taxon>Pterygota</taxon>
        <taxon>Neoptera</taxon>
        <taxon>Endopterygota</taxon>
        <taxon>Hymenoptera</taxon>
        <taxon>Apocrita</taxon>
        <taxon>Ichneumonoidea</taxon>
        <taxon>Braconidae</taxon>
        <taxon>Aphidiinae</taxon>
        <taxon>Aphidius</taxon>
    </lineage>
</organism>
<dbReference type="Proteomes" id="UP000639338">
    <property type="component" value="Unassembled WGS sequence"/>
</dbReference>
<evidence type="ECO:0000313" key="3">
    <source>
        <dbReference type="Proteomes" id="UP000639338"/>
    </source>
</evidence>
<dbReference type="GO" id="GO:0036158">
    <property type="term" value="P:outer dynein arm assembly"/>
    <property type="evidence" value="ECO:0007669"/>
    <property type="project" value="InterPro"/>
</dbReference>
<comment type="caution">
    <text evidence="2">The sequence shown here is derived from an EMBL/GenBank/DDBJ whole genome shotgun (WGS) entry which is preliminary data.</text>
</comment>
<proteinExistence type="predicted"/>
<dbReference type="GO" id="GO:0035253">
    <property type="term" value="C:ciliary rootlet"/>
    <property type="evidence" value="ECO:0007669"/>
    <property type="project" value="TreeGrafter"/>
</dbReference>
<evidence type="ECO:0000256" key="1">
    <source>
        <dbReference type="SAM" id="Coils"/>
    </source>
</evidence>
<name>A0A835CVH9_APHGI</name>
<dbReference type="GO" id="GO:0003341">
    <property type="term" value="P:cilium movement"/>
    <property type="evidence" value="ECO:0007669"/>
    <property type="project" value="InterPro"/>
</dbReference>
<evidence type="ECO:0000313" key="2">
    <source>
        <dbReference type="EMBL" id="KAF7997249.1"/>
    </source>
</evidence>
<keyword evidence="3" id="KW-1185">Reference proteome</keyword>
<keyword evidence="1" id="KW-0175">Coiled coil</keyword>
<dbReference type="GO" id="GO:0036064">
    <property type="term" value="C:ciliary basal body"/>
    <property type="evidence" value="ECO:0007669"/>
    <property type="project" value="TreeGrafter"/>
</dbReference>
<protein>
    <submittedName>
        <fullName evidence="2">Uncharacterized protein</fullName>
    </submittedName>
</protein>
<dbReference type="EMBL" id="JACMRX010000001">
    <property type="protein sequence ID" value="KAF7997249.1"/>
    <property type="molecule type" value="Genomic_DNA"/>
</dbReference>
<dbReference type="AlphaFoldDB" id="A0A835CVH9"/>